<dbReference type="EMBL" id="CAKKLH010000172">
    <property type="protein sequence ID" value="CAH0105186.1"/>
    <property type="molecule type" value="Genomic_DNA"/>
</dbReference>
<feature type="compositionally biased region" description="Basic and acidic residues" evidence="7">
    <location>
        <begin position="322"/>
        <end position="331"/>
    </location>
</feature>
<feature type="compositionally biased region" description="Basic and acidic residues" evidence="7">
    <location>
        <begin position="385"/>
        <end position="399"/>
    </location>
</feature>
<dbReference type="InterPro" id="IPR026003">
    <property type="entry name" value="Cohesin_HEAT"/>
</dbReference>
<dbReference type="SUPFAM" id="SSF48371">
    <property type="entry name" value="ARM repeat"/>
    <property type="match status" value="2"/>
</dbReference>
<evidence type="ECO:0000256" key="6">
    <source>
        <dbReference type="RuleBase" id="RU364107"/>
    </source>
</evidence>
<evidence type="ECO:0000256" key="2">
    <source>
        <dbReference type="ARBA" id="ARBA00009252"/>
    </source>
</evidence>
<evidence type="ECO:0000256" key="1">
    <source>
        <dbReference type="ARBA" id="ARBA00004123"/>
    </source>
</evidence>
<evidence type="ECO:0000256" key="4">
    <source>
        <dbReference type="ARBA" id="ARBA00023242"/>
    </source>
</evidence>
<protein>
    <recommendedName>
        <fullName evidence="6">Nipped-B protein</fullName>
    </recommendedName>
</protein>
<evidence type="ECO:0000313" key="9">
    <source>
        <dbReference type="EMBL" id="CAH0105186.1"/>
    </source>
</evidence>
<keyword evidence="5 6" id="KW-0131">Cell cycle</keyword>
<dbReference type="Pfam" id="PF12830">
    <property type="entry name" value="Nipped-B_C"/>
    <property type="match status" value="1"/>
</dbReference>
<feature type="compositionally biased region" description="Polar residues" evidence="7">
    <location>
        <begin position="214"/>
        <end position="224"/>
    </location>
</feature>
<comment type="caution">
    <text evidence="9">The sequence shown here is derived from an EMBL/GenBank/DDBJ whole genome shotgun (WGS) entry which is preliminary data.</text>
</comment>
<dbReference type="Gene3D" id="1.25.10.10">
    <property type="entry name" value="Leucine-rich Repeat Variant"/>
    <property type="match status" value="1"/>
</dbReference>
<comment type="subcellular location">
    <subcellularLocation>
        <location evidence="1 6">Nucleus</location>
    </subcellularLocation>
</comment>
<dbReference type="OrthoDB" id="418242at2759"/>
<feature type="compositionally biased region" description="Basic and acidic residues" evidence="7">
    <location>
        <begin position="1030"/>
        <end position="1039"/>
    </location>
</feature>
<name>A0A8J2W4Q1_9CRUS</name>
<dbReference type="InterPro" id="IPR033031">
    <property type="entry name" value="Scc2/Nipped-B"/>
</dbReference>
<feature type="compositionally biased region" description="Low complexity" evidence="7">
    <location>
        <begin position="114"/>
        <end position="149"/>
    </location>
</feature>
<feature type="region of interest" description="Disordered" evidence="7">
    <location>
        <begin position="945"/>
        <end position="974"/>
    </location>
</feature>
<feature type="compositionally biased region" description="Basic residues" evidence="7">
    <location>
        <begin position="1040"/>
        <end position="1051"/>
    </location>
</feature>
<evidence type="ECO:0000313" key="10">
    <source>
        <dbReference type="Proteomes" id="UP000789390"/>
    </source>
</evidence>
<dbReference type="GO" id="GO:1990414">
    <property type="term" value="P:replication-born double-strand break repair via sister chromatid exchange"/>
    <property type="evidence" value="ECO:0007669"/>
    <property type="project" value="TreeGrafter"/>
</dbReference>
<keyword evidence="4 6" id="KW-0539">Nucleus</keyword>
<feature type="domain" description="Sister chromatid cohesion C-terminal" evidence="8">
    <location>
        <begin position="1678"/>
        <end position="1893"/>
    </location>
</feature>
<gene>
    <name evidence="9" type="ORF">DGAL_LOCUS8200</name>
</gene>
<feature type="compositionally biased region" description="Basic and acidic residues" evidence="7">
    <location>
        <begin position="961"/>
        <end position="974"/>
    </location>
</feature>
<feature type="compositionally biased region" description="Low complexity" evidence="7">
    <location>
        <begin position="234"/>
        <end position="256"/>
    </location>
</feature>
<feature type="region of interest" description="Disordered" evidence="7">
    <location>
        <begin position="214"/>
        <end position="302"/>
    </location>
</feature>
<feature type="compositionally biased region" description="Polar residues" evidence="7">
    <location>
        <begin position="332"/>
        <end position="383"/>
    </location>
</feature>
<sequence length="2147" mass="241635">MNGEIPTIPIISLAGIASLSDLLPEMPLPVPLASTQASRSLLFHPRVAEEAHRLLSTHDDALAAQLQHALTTTSYNPQHIILRDQRYENFNHPELTQPQPELLGAILQRNPHVFRQQQQQHPQPWNSNQNTAHPHQQQQQQTMYNSQQQIGYASPATHVGAYTPSGNSVQGYAPQQSPAPGLPAQAAMNYVPQGSPYSTQTKLLVAQNNVYPQQPQQENYNSPSWGYEKPVHTPVPAQQHYQQQQSQQHYPQHLPQQPQPTHPAMPLIEPQQPQQLNQQHQIPPQQIQQQPQTQHPVPQQAAQPQLPVYNHQEYPNAIASTHSHERKETEKSTFQPQPLVSQHTANSQQFSTSSVKSEPIATSSMNNTSQQNHRMSRNHSSGRPSYKEDSDSDGGRGGKGDVVVVKPVESVKEDKPIVEESKPKVKVRKEDKERETPRKRKSTGGEVTTPVNDEVTPAPKKKLKRLERKITHEEGKLNAEELMETNTFQRFTRLVEHIFDATEDADLNAHADMDNDTDIPQEAMIPKQQLHELCAEAAKLKSMGAMSAVPPERLVRLLNLLEKNIRDGAKISLLGDPDEDEEESKLWTELSSERVLRAVEAALAALHILTAQNMPKRAYLEEVIERIVQLARFQLQHSIYPAYDPVYRTESKKDVTISGGSSKKKRAHVREVRDKTVLLVYHKMVVLVGLMAELLAVQTLTDTAVLHLSTVGVAPFFVENIPELQLSALRLVTTIFSRYEKHRRLLLDDILASIARLPSSKRGLRTFRLSAEQHIQMLTALVLQLIQCVLCLPEKLGAPPGTTISAEDMDSAVLAMDPEVVVATRYDTAIRTAANFLSVFLGKCGVKNNEEVDYRPLFENFVQDLLSTVNKPEWPAAELLLSLLGKLLVQNFSNKNVDVLLRVASLEYLGVVAARLRKDAVSSQLKTDTIDQLLKQVREDEANNAVEEFKSKKHKKKKKSGDKDHEKENTPADRTETLQSLLLDYLAVNSQCDPAMLHARHFYVAQWYIDIKNSITKRSVSSENIPEAGLEERPQNKDTPKKKKKKKKRNHFSSSESSSSSSSSEDEDDHAKKPDQENTAANCNNHNQSMEMADRRKKLLLSKINPFPEAAPGTRTQVLTTPLDAESSELITRFLASKRPFSQSFDTYLKHILKVLTEPAIAVRAKAMKCLTQIVESDPVVLARTDMQLGVHHSFLDQSTAVREAAVDLVGKFVLSRPELIDKYYTMLSARILDTGVSVRKRVIKIMKDICTECPDFPKIPEICVKMIRRVNDEEGGIKKLVMEVFQAMWFSPVRDKPTLDFNALMRKVMNITDVVAACRDTGLDWLEQLLQQMFRPKEDKEDVTKANVEPSKALVMACQQIVDCLVENILRLEETSLARNPNPAGSADAKSSNGGETKGASLRLVACMTTLYLFAKIRPLLLVPHAMTLQPYLSLRCRTQGDYQIISDVARTLEVVVPLLEHPSESFLAQLEEDAVKLILQHDKAVVAACLSCLGSVVNHVTRNFKLIRDCFRKYFGPLTEYKLMHERDPDNPRLVQHRPFFRRALFTVGLLLRHFDFTDEEVRFGLPDSTKQQVMEILLYFVCQNCTDMQFFTLQAIGSVCIRHYDFMLGESLKSVYLNRLLESSVPLRLKVQVLNNIETYLQEEEIRMIKEDQQWSKTSKKENLKEMGDVTSGMASTVIQLYLKPILDCFIHGASTVRQSAFRVTQLILQQGLVHPVQIVPYLICISTDAERVSHAADKQLQEIEKKYPGFIHMKALQGIRLSYQLQSLIESAPKENSPVQSSSKSTPETPNKKIGTKCSVASAIQESKGIPRGFRLREGEHPSALNGFLYSLLRGTKQQRRALVLSMLKQFDETSKNPLAQLLYLADNLASFPYQVIDEPLFLIHHIDIMVSVTGSNLLQGFRESLLPSAVPTSPEEEEDDDDVMSILSRLPPDTRPFEEFLTAAQGCLLLLMLKQHLKDQYGLTDAKITQYSPSEGAKIYEKNAPRKLVNIFMPRPTLHALKENLGLSGYLEVSSKQALVEKYIEFKQLMLKIDPAEEDEEERLASAMRTYQVTESPVPTDVPVIGASVFGAQQPNMPGVTLMGAPMTPMKTPRSKSSKTPRSPRGEKSSSSSKKKSHKKRKRKIESDESSDDSDCDPDFRA</sequence>
<dbReference type="CDD" id="cd23958">
    <property type="entry name" value="SCC2"/>
    <property type="match status" value="1"/>
</dbReference>
<dbReference type="GO" id="GO:0090694">
    <property type="term" value="C:Scc2-Scc4 cohesin loading complex"/>
    <property type="evidence" value="ECO:0007669"/>
    <property type="project" value="TreeGrafter"/>
</dbReference>
<feature type="compositionally biased region" description="Low complexity" evidence="7">
    <location>
        <begin position="270"/>
        <end position="302"/>
    </location>
</feature>
<dbReference type="InterPro" id="IPR024986">
    <property type="entry name" value="Nipped-B_C"/>
</dbReference>
<dbReference type="InterPro" id="IPR011989">
    <property type="entry name" value="ARM-like"/>
</dbReference>
<feature type="region of interest" description="Disordered" evidence="7">
    <location>
        <begin position="2083"/>
        <end position="2147"/>
    </location>
</feature>
<feature type="compositionally biased region" description="Basic and acidic residues" evidence="7">
    <location>
        <begin position="409"/>
        <end position="436"/>
    </location>
</feature>
<evidence type="ECO:0000256" key="5">
    <source>
        <dbReference type="ARBA" id="ARBA00023306"/>
    </source>
</evidence>
<proteinExistence type="inferred from homology"/>
<dbReference type="GO" id="GO:0003682">
    <property type="term" value="F:chromatin binding"/>
    <property type="evidence" value="ECO:0007669"/>
    <property type="project" value="TreeGrafter"/>
</dbReference>
<feature type="region of interest" description="Disordered" evidence="7">
    <location>
        <begin position="114"/>
        <end position="187"/>
    </location>
</feature>
<dbReference type="Proteomes" id="UP000789390">
    <property type="component" value="Unassembled WGS sequence"/>
</dbReference>
<comment type="similarity">
    <text evidence="2 6">Belongs to the SCC2/Nipped-B family.</text>
</comment>
<feature type="compositionally biased region" description="Low complexity" evidence="7">
    <location>
        <begin position="1053"/>
        <end position="1063"/>
    </location>
</feature>
<feature type="compositionally biased region" description="Basic residues" evidence="7">
    <location>
        <begin position="951"/>
        <end position="960"/>
    </location>
</feature>
<dbReference type="GO" id="GO:0010468">
    <property type="term" value="P:regulation of gene expression"/>
    <property type="evidence" value="ECO:0007669"/>
    <property type="project" value="InterPro"/>
</dbReference>
<feature type="compositionally biased region" description="Polar residues" evidence="7">
    <location>
        <begin position="1077"/>
        <end position="1090"/>
    </location>
</feature>
<feature type="region of interest" description="Disordered" evidence="7">
    <location>
        <begin position="1777"/>
        <end position="1798"/>
    </location>
</feature>
<feature type="region of interest" description="Disordered" evidence="7">
    <location>
        <begin position="1019"/>
        <end position="1093"/>
    </location>
</feature>
<keyword evidence="3 6" id="KW-0677">Repeat</keyword>
<reference evidence="9" key="1">
    <citation type="submission" date="2021-11" db="EMBL/GenBank/DDBJ databases">
        <authorList>
            <person name="Schell T."/>
        </authorList>
    </citation>
    <scope>NUCLEOTIDE SEQUENCE</scope>
    <source>
        <strain evidence="9">M5</strain>
    </source>
</reference>
<dbReference type="GO" id="GO:0034087">
    <property type="term" value="P:establishment of mitotic sister chromatid cohesion"/>
    <property type="evidence" value="ECO:0007669"/>
    <property type="project" value="TreeGrafter"/>
</dbReference>
<evidence type="ECO:0000259" key="8">
    <source>
        <dbReference type="Pfam" id="PF12830"/>
    </source>
</evidence>
<dbReference type="GO" id="GO:0061775">
    <property type="term" value="F:cohesin loader activity"/>
    <property type="evidence" value="ECO:0007669"/>
    <property type="project" value="InterPro"/>
</dbReference>
<organism evidence="9 10">
    <name type="scientific">Daphnia galeata</name>
    <dbReference type="NCBI Taxonomy" id="27404"/>
    <lineage>
        <taxon>Eukaryota</taxon>
        <taxon>Metazoa</taxon>
        <taxon>Ecdysozoa</taxon>
        <taxon>Arthropoda</taxon>
        <taxon>Crustacea</taxon>
        <taxon>Branchiopoda</taxon>
        <taxon>Diplostraca</taxon>
        <taxon>Cladocera</taxon>
        <taxon>Anomopoda</taxon>
        <taxon>Daphniidae</taxon>
        <taxon>Daphnia</taxon>
    </lineage>
</organism>
<feature type="compositionally biased region" description="Polar residues" evidence="7">
    <location>
        <begin position="164"/>
        <end position="178"/>
    </location>
</feature>
<keyword evidence="10" id="KW-1185">Reference proteome</keyword>
<dbReference type="InterPro" id="IPR016024">
    <property type="entry name" value="ARM-type_fold"/>
</dbReference>
<dbReference type="GO" id="GO:0071169">
    <property type="term" value="P:establishment of protein localization to chromatin"/>
    <property type="evidence" value="ECO:0007669"/>
    <property type="project" value="TreeGrafter"/>
</dbReference>
<dbReference type="PANTHER" id="PTHR21704:SF18">
    <property type="entry name" value="NIPPED-B-LIKE PROTEIN"/>
    <property type="match status" value="1"/>
</dbReference>
<dbReference type="Pfam" id="PF12765">
    <property type="entry name" value="Cohesin_HEAT"/>
    <property type="match status" value="1"/>
</dbReference>
<feature type="region of interest" description="Disordered" evidence="7">
    <location>
        <begin position="321"/>
        <end position="460"/>
    </location>
</feature>
<feature type="compositionally biased region" description="Polar residues" evidence="7">
    <location>
        <begin position="1781"/>
        <end position="1793"/>
    </location>
</feature>
<dbReference type="PANTHER" id="PTHR21704">
    <property type="entry name" value="NIPPED-B-LIKE PROTEIN DELANGIN SCC2-RELATED"/>
    <property type="match status" value="1"/>
</dbReference>
<feature type="compositionally biased region" description="Basic residues" evidence="7">
    <location>
        <begin position="2118"/>
        <end position="2129"/>
    </location>
</feature>
<evidence type="ECO:0000256" key="7">
    <source>
        <dbReference type="SAM" id="MobiDB-lite"/>
    </source>
</evidence>
<feature type="compositionally biased region" description="Acidic residues" evidence="7">
    <location>
        <begin position="2133"/>
        <end position="2147"/>
    </location>
</feature>
<dbReference type="GO" id="GO:0140588">
    <property type="term" value="P:chromatin looping"/>
    <property type="evidence" value="ECO:0007669"/>
    <property type="project" value="InterPro"/>
</dbReference>
<accession>A0A8J2W4Q1</accession>
<evidence type="ECO:0000256" key="3">
    <source>
        <dbReference type="ARBA" id="ARBA00022737"/>
    </source>
</evidence>